<proteinExistence type="inferred from homology"/>
<keyword evidence="2 4" id="KW-0808">Transferase</keyword>
<dbReference type="PROSITE" id="PS01230">
    <property type="entry name" value="TRMA_1"/>
    <property type="match status" value="1"/>
</dbReference>
<sequence length="446" mass="48199">MSRPRKEKPRPSNDMTLEIAEVAPGGDGVAIVTHQGERRAVFVRGAAPGDRIEALVDFRSRPARGNLRNVVGAGPDRVEPACPHTLRCGGCNWMQIASDAQTRIHVEHLRAVLPEAWREHPVESVRATTALRYRTRARVHVRASGGRAIVGMHAPSSHEPIEVDACAVLHPTIERARLELEAQFERAHGTGDVEIALGPPCENEGERGHVLAVRWSGPLPAEVYARFERALSQGGETSLRGVSIVCGEATRPAVIGDPTPWMTGADGTPLQLAVGGFAQASEEGNLLLARRVGELAESVVSSVQNAHIVELYAGAGNFTVLLARHGQVVAVESHAGACRAAQVNLRDRALEGTKVVEADASTYALPKSLHLLVLDPPRTGARAVCEQVAGLRHPPRFLLYVSCDLATLGRDLHTLSPLYRPRTIEAFELFPQTSHLETVVLLERVR</sequence>
<feature type="active site" description="Nucleophile" evidence="4">
    <location>
        <position position="403"/>
    </location>
</feature>
<dbReference type="Pfam" id="PF05958">
    <property type="entry name" value="tRNA_U5-meth_tr"/>
    <property type="match status" value="1"/>
</dbReference>
<comment type="similarity">
    <text evidence="4">Belongs to the class I-like SAM-binding methyltransferase superfamily. RNA M5U methyltransferase family.</text>
</comment>
<dbReference type="CDD" id="cd02440">
    <property type="entry name" value="AdoMet_MTases"/>
    <property type="match status" value="1"/>
</dbReference>
<dbReference type="PROSITE" id="PS51687">
    <property type="entry name" value="SAM_MT_RNA_M5U"/>
    <property type="match status" value="1"/>
</dbReference>
<dbReference type="InterPro" id="IPR030390">
    <property type="entry name" value="MeTrfase_TrmA_AS"/>
</dbReference>
<gene>
    <name evidence="6" type="ORF">LZC95_12910</name>
</gene>
<feature type="binding site" evidence="4">
    <location>
        <position position="332"/>
    </location>
    <ligand>
        <name>S-adenosyl-L-methionine</name>
        <dbReference type="ChEBI" id="CHEBI:59789"/>
    </ligand>
</feature>
<feature type="binding site" evidence="4">
    <location>
        <position position="279"/>
    </location>
    <ligand>
        <name>S-adenosyl-L-methionine</name>
        <dbReference type="ChEBI" id="CHEBI:59789"/>
    </ligand>
</feature>
<keyword evidence="7" id="KW-1185">Reference proteome</keyword>
<dbReference type="Gene3D" id="2.40.50.140">
    <property type="entry name" value="Nucleic acid-binding proteins"/>
    <property type="match status" value="1"/>
</dbReference>
<keyword evidence="3 4" id="KW-0949">S-adenosyl-L-methionine</keyword>
<dbReference type="SUPFAM" id="SSF50249">
    <property type="entry name" value="Nucleic acid-binding proteins"/>
    <property type="match status" value="1"/>
</dbReference>
<dbReference type="PANTHER" id="PTHR11061">
    <property type="entry name" value="RNA M5U METHYLTRANSFERASE"/>
    <property type="match status" value="1"/>
</dbReference>
<dbReference type="RefSeq" id="WP_394848350.1">
    <property type="nucleotide sequence ID" value="NZ_CP089982.1"/>
</dbReference>
<dbReference type="Proteomes" id="UP001379533">
    <property type="component" value="Chromosome"/>
</dbReference>
<evidence type="ECO:0000256" key="1">
    <source>
        <dbReference type="ARBA" id="ARBA00022603"/>
    </source>
</evidence>
<dbReference type="GO" id="GO:0032259">
    <property type="term" value="P:methylation"/>
    <property type="evidence" value="ECO:0007669"/>
    <property type="project" value="UniProtKB-KW"/>
</dbReference>
<protein>
    <submittedName>
        <fullName evidence="6">Methyltransferase</fullName>
    </submittedName>
</protein>
<evidence type="ECO:0000256" key="4">
    <source>
        <dbReference type="PROSITE-ProRule" id="PRU01024"/>
    </source>
</evidence>
<organism evidence="6 7">
    <name type="scientific">Pendulispora brunnea</name>
    <dbReference type="NCBI Taxonomy" id="2905690"/>
    <lineage>
        <taxon>Bacteria</taxon>
        <taxon>Pseudomonadati</taxon>
        <taxon>Myxococcota</taxon>
        <taxon>Myxococcia</taxon>
        <taxon>Myxococcales</taxon>
        <taxon>Sorangiineae</taxon>
        <taxon>Pendulisporaceae</taxon>
        <taxon>Pendulispora</taxon>
    </lineage>
</organism>
<dbReference type="PANTHER" id="PTHR11061:SF30">
    <property type="entry name" value="TRNA (URACIL(54)-C(5))-METHYLTRANSFERASE"/>
    <property type="match status" value="1"/>
</dbReference>
<accession>A0ABZ2KN29</accession>
<dbReference type="Gene3D" id="3.40.50.150">
    <property type="entry name" value="Vaccinia Virus protein VP39"/>
    <property type="match status" value="1"/>
</dbReference>
<dbReference type="Gene3D" id="2.40.50.1070">
    <property type="match status" value="1"/>
</dbReference>
<evidence type="ECO:0000256" key="2">
    <source>
        <dbReference type="ARBA" id="ARBA00022679"/>
    </source>
</evidence>
<name>A0ABZ2KN29_9BACT</name>
<keyword evidence="1 4" id="KW-0489">Methyltransferase</keyword>
<reference evidence="6 7" key="1">
    <citation type="submission" date="2021-12" db="EMBL/GenBank/DDBJ databases">
        <title>Discovery of the Pendulisporaceae a myxobacterial family with distinct sporulation behavior and unique specialized metabolism.</title>
        <authorList>
            <person name="Garcia R."/>
            <person name="Popoff A."/>
            <person name="Bader C.D."/>
            <person name="Loehr J."/>
            <person name="Walesch S."/>
            <person name="Walt C."/>
            <person name="Boldt J."/>
            <person name="Bunk B."/>
            <person name="Haeckl F.J.F.P.J."/>
            <person name="Gunesch A.P."/>
            <person name="Birkelbach J."/>
            <person name="Nuebel U."/>
            <person name="Pietschmann T."/>
            <person name="Bach T."/>
            <person name="Mueller R."/>
        </authorList>
    </citation>
    <scope>NUCLEOTIDE SEQUENCE [LARGE SCALE GENOMIC DNA]</scope>
    <source>
        <strain evidence="6 7">MSr12523</strain>
    </source>
</reference>
<dbReference type="InterPro" id="IPR010280">
    <property type="entry name" value="U5_MeTrfase_fam"/>
</dbReference>
<evidence type="ECO:0000256" key="5">
    <source>
        <dbReference type="PROSITE-ProRule" id="PRU10015"/>
    </source>
</evidence>
<dbReference type="InterPro" id="IPR029063">
    <property type="entry name" value="SAM-dependent_MTases_sf"/>
</dbReference>
<evidence type="ECO:0000256" key="3">
    <source>
        <dbReference type="ARBA" id="ARBA00022691"/>
    </source>
</evidence>
<dbReference type="InterPro" id="IPR012340">
    <property type="entry name" value="NA-bd_OB-fold"/>
</dbReference>
<evidence type="ECO:0000313" key="7">
    <source>
        <dbReference type="Proteomes" id="UP001379533"/>
    </source>
</evidence>
<evidence type="ECO:0000313" key="6">
    <source>
        <dbReference type="EMBL" id="WXA97731.1"/>
    </source>
</evidence>
<feature type="active site" evidence="5">
    <location>
        <position position="403"/>
    </location>
</feature>
<feature type="binding site" evidence="4">
    <location>
        <position position="312"/>
    </location>
    <ligand>
        <name>S-adenosyl-L-methionine</name>
        <dbReference type="ChEBI" id="CHEBI:59789"/>
    </ligand>
</feature>
<dbReference type="SUPFAM" id="SSF53335">
    <property type="entry name" value="S-adenosyl-L-methionine-dependent methyltransferases"/>
    <property type="match status" value="1"/>
</dbReference>
<dbReference type="EMBL" id="CP089982">
    <property type="protein sequence ID" value="WXA97731.1"/>
    <property type="molecule type" value="Genomic_DNA"/>
</dbReference>
<feature type="binding site" evidence="4">
    <location>
        <position position="375"/>
    </location>
    <ligand>
        <name>S-adenosyl-L-methionine</name>
        <dbReference type="ChEBI" id="CHEBI:59789"/>
    </ligand>
</feature>
<dbReference type="GO" id="GO:0008168">
    <property type="term" value="F:methyltransferase activity"/>
    <property type="evidence" value="ECO:0007669"/>
    <property type="project" value="UniProtKB-KW"/>
</dbReference>